<feature type="transmembrane region" description="Helical" evidence="7">
    <location>
        <begin position="151"/>
        <end position="170"/>
    </location>
</feature>
<feature type="transmembrane region" description="Helical" evidence="7">
    <location>
        <begin position="6"/>
        <end position="25"/>
    </location>
</feature>
<dbReference type="GO" id="GO:0020037">
    <property type="term" value="F:heme binding"/>
    <property type="evidence" value="ECO:0007669"/>
    <property type="project" value="InterPro"/>
</dbReference>
<dbReference type="OrthoDB" id="9814290at2"/>
<feature type="transmembrane region" description="Helical" evidence="7">
    <location>
        <begin position="265"/>
        <end position="288"/>
    </location>
</feature>
<feature type="transmembrane region" description="Helical" evidence="7">
    <location>
        <begin position="113"/>
        <end position="131"/>
    </location>
</feature>
<comment type="subcellular location">
    <subcellularLocation>
        <location evidence="1">Membrane</location>
        <topology evidence="1">Multi-pass membrane protein</topology>
    </subcellularLocation>
</comment>
<gene>
    <name evidence="9" type="ORF">GA0070616_2863</name>
</gene>
<keyword evidence="2 7" id="KW-0812">Transmembrane</keyword>
<evidence type="ECO:0000256" key="2">
    <source>
        <dbReference type="ARBA" id="ARBA00022692"/>
    </source>
</evidence>
<dbReference type="STRING" id="145857.GA0070616_2863"/>
<evidence type="ECO:0000256" key="6">
    <source>
        <dbReference type="SAM" id="MobiDB-lite"/>
    </source>
</evidence>
<dbReference type="InterPro" id="IPR002541">
    <property type="entry name" value="Cyt_c_assembly"/>
</dbReference>
<feature type="transmembrane region" description="Helical" evidence="7">
    <location>
        <begin position="303"/>
        <end position="318"/>
    </location>
</feature>
<evidence type="ECO:0000313" key="9">
    <source>
        <dbReference type="EMBL" id="SCL24143.1"/>
    </source>
</evidence>
<dbReference type="GO" id="GO:0005886">
    <property type="term" value="C:plasma membrane"/>
    <property type="evidence" value="ECO:0007669"/>
    <property type="project" value="TreeGrafter"/>
</dbReference>
<keyword evidence="4 7" id="KW-1133">Transmembrane helix</keyword>
<dbReference type="PANTHER" id="PTHR30071">
    <property type="entry name" value="HEME EXPORTER PROTEIN C"/>
    <property type="match status" value="1"/>
</dbReference>
<evidence type="ECO:0000256" key="4">
    <source>
        <dbReference type="ARBA" id="ARBA00022989"/>
    </source>
</evidence>
<evidence type="ECO:0000313" key="10">
    <source>
        <dbReference type="Proteomes" id="UP000199699"/>
    </source>
</evidence>
<sequence length="361" mass="38124">MSALSDLLVTFATLAYLIGMISHAVEYALGNARARAATATPTRELVGAGAGGRAVGTLPTESDAGGDGDGGRAVGDAVGALSGVGDGAAAGADRSVVAGPPSRAERTAARARLAGRVAVGVTAVAAVLHLAALVTRSLAADRMPWGNMYEFVLTVSFIGVAAWLAVLWKVPSLRRLGLFLTLVMVLLVATAELVLYTPVVPLLPALNSYWFIVHVSTIVFASGLFLLGVVPAVAYLMRNGYEQGRRSFPYTLAKRMPAAAALERLTFVLHAFAFPIFTFAVIAGAIWAEAAWGRPWGWDPKETWAFISWVVYAGYLHARATPSVKRNVAAWLAILGFLTVMMNLFGVNIFFEGLHSYAGVD</sequence>
<evidence type="ECO:0000259" key="8">
    <source>
        <dbReference type="Pfam" id="PF01578"/>
    </source>
</evidence>
<dbReference type="InterPro" id="IPR017562">
    <property type="entry name" value="Cyt_c_biogenesis_CcsA"/>
</dbReference>
<feature type="transmembrane region" description="Helical" evidence="7">
    <location>
        <begin position="177"/>
        <end position="197"/>
    </location>
</feature>
<dbReference type="Pfam" id="PF01578">
    <property type="entry name" value="Cytochrom_C_asm"/>
    <property type="match status" value="1"/>
</dbReference>
<name>A0A1C6S3U1_9ACTN</name>
<feature type="transmembrane region" description="Helical" evidence="7">
    <location>
        <begin position="330"/>
        <end position="351"/>
    </location>
</feature>
<evidence type="ECO:0000256" key="5">
    <source>
        <dbReference type="ARBA" id="ARBA00023136"/>
    </source>
</evidence>
<feature type="domain" description="Cytochrome c assembly protein" evidence="8">
    <location>
        <begin position="145"/>
        <end position="355"/>
    </location>
</feature>
<dbReference type="NCBIfam" id="TIGR03144">
    <property type="entry name" value="cytochr_II_ccsB"/>
    <property type="match status" value="1"/>
</dbReference>
<keyword evidence="5 7" id="KW-0472">Membrane</keyword>
<dbReference type="RefSeq" id="WP_091081880.1">
    <property type="nucleotide sequence ID" value="NZ_FMHT01000003.1"/>
</dbReference>
<dbReference type="InterPro" id="IPR045062">
    <property type="entry name" value="Cyt_c_biogenesis_CcsA/CcmC"/>
</dbReference>
<proteinExistence type="predicted"/>
<feature type="region of interest" description="Disordered" evidence="6">
    <location>
        <begin position="50"/>
        <end position="69"/>
    </location>
</feature>
<protein>
    <submittedName>
        <fullName evidence="9">Cytochrome c-type biogenesis protein CcsB</fullName>
    </submittedName>
</protein>
<keyword evidence="10" id="KW-1185">Reference proteome</keyword>
<organism evidence="9 10">
    <name type="scientific">Micromonospora nigra</name>
    <dbReference type="NCBI Taxonomy" id="145857"/>
    <lineage>
        <taxon>Bacteria</taxon>
        <taxon>Bacillati</taxon>
        <taxon>Actinomycetota</taxon>
        <taxon>Actinomycetes</taxon>
        <taxon>Micromonosporales</taxon>
        <taxon>Micromonosporaceae</taxon>
        <taxon>Micromonospora</taxon>
    </lineage>
</organism>
<dbReference type="AlphaFoldDB" id="A0A1C6S3U1"/>
<accession>A0A1C6S3U1</accession>
<keyword evidence="3" id="KW-0201">Cytochrome c-type biogenesis</keyword>
<reference evidence="9 10" key="1">
    <citation type="submission" date="2016-06" db="EMBL/GenBank/DDBJ databases">
        <authorList>
            <person name="Kjaerup R.B."/>
            <person name="Dalgaard T.S."/>
            <person name="Juul-Madsen H.R."/>
        </authorList>
    </citation>
    <scope>NUCLEOTIDE SEQUENCE [LARGE SCALE GENOMIC DNA]</scope>
    <source>
        <strain evidence="9 10">DSM 43818</strain>
    </source>
</reference>
<dbReference type="Proteomes" id="UP000199699">
    <property type="component" value="Unassembled WGS sequence"/>
</dbReference>
<evidence type="ECO:0000256" key="1">
    <source>
        <dbReference type="ARBA" id="ARBA00004141"/>
    </source>
</evidence>
<dbReference type="GO" id="GO:0017004">
    <property type="term" value="P:cytochrome complex assembly"/>
    <property type="evidence" value="ECO:0007669"/>
    <property type="project" value="UniProtKB-KW"/>
</dbReference>
<feature type="transmembrane region" description="Helical" evidence="7">
    <location>
        <begin position="209"/>
        <end position="237"/>
    </location>
</feature>
<dbReference type="EMBL" id="FMHT01000003">
    <property type="protein sequence ID" value="SCL24143.1"/>
    <property type="molecule type" value="Genomic_DNA"/>
</dbReference>
<dbReference type="PANTHER" id="PTHR30071:SF1">
    <property type="entry name" value="CYTOCHROME B_B6 PROTEIN-RELATED"/>
    <property type="match status" value="1"/>
</dbReference>
<evidence type="ECO:0000256" key="3">
    <source>
        <dbReference type="ARBA" id="ARBA00022748"/>
    </source>
</evidence>
<evidence type="ECO:0000256" key="7">
    <source>
        <dbReference type="SAM" id="Phobius"/>
    </source>
</evidence>